<accession>A0ACC2KDP8</accession>
<sequence>MDDEHLVAVTLIGAFLGIAFCFWGVYFFIFYSSTQQQSAAGYLGHVLLGVVVFGAITSLACGAALYKFCVRKNARVHDNNGQV</sequence>
<reference evidence="1 2" key="1">
    <citation type="journal article" date="2022" name="Hortic Res">
        <title>A haplotype resolved chromosomal level avocado genome allows analysis of novel avocado genes.</title>
        <authorList>
            <person name="Nath O."/>
            <person name="Fletcher S.J."/>
            <person name="Hayward A."/>
            <person name="Shaw L.M."/>
            <person name="Masouleh A.K."/>
            <person name="Furtado A."/>
            <person name="Henry R.J."/>
            <person name="Mitter N."/>
        </authorList>
    </citation>
    <scope>NUCLEOTIDE SEQUENCE [LARGE SCALE GENOMIC DNA]</scope>
    <source>
        <strain evidence="2">cv. Hass</strain>
    </source>
</reference>
<dbReference type="Proteomes" id="UP001234297">
    <property type="component" value="Chromosome 4"/>
</dbReference>
<dbReference type="EMBL" id="CM056812">
    <property type="protein sequence ID" value="KAJ8619250.1"/>
    <property type="molecule type" value="Genomic_DNA"/>
</dbReference>
<name>A0ACC2KDP8_PERAE</name>
<comment type="caution">
    <text evidence="1">The sequence shown here is derived from an EMBL/GenBank/DDBJ whole genome shotgun (WGS) entry which is preliminary data.</text>
</comment>
<proteinExistence type="predicted"/>
<evidence type="ECO:0000313" key="2">
    <source>
        <dbReference type="Proteomes" id="UP001234297"/>
    </source>
</evidence>
<evidence type="ECO:0000313" key="1">
    <source>
        <dbReference type="EMBL" id="KAJ8619250.1"/>
    </source>
</evidence>
<organism evidence="1 2">
    <name type="scientific">Persea americana</name>
    <name type="common">Avocado</name>
    <dbReference type="NCBI Taxonomy" id="3435"/>
    <lineage>
        <taxon>Eukaryota</taxon>
        <taxon>Viridiplantae</taxon>
        <taxon>Streptophyta</taxon>
        <taxon>Embryophyta</taxon>
        <taxon>Tracheophyta</taxon>
        <taxon>Spermatophyta</taxon>
        <taxon>Magnoliopsida</taxon>
        <taxon>Magnoliidae</taxon>
        <taxon>Laurales</taxon>
        <taxon>Lauraceae</taxon>
        <taxon>Persea</taxon>
    </lineage>
</organism>
<gene>
    <name evidence="1" type="ORF">MRB53_015436</name>
</gene>
<keyword evidence="2" id="KW-1185">Reference proteome</keyword>
<protein>
    <submittedName>
        <fullName evidence="1">Uncharacterized protein</fullName>
    </submittedName>
</protein>